<evidence type="ECO:0000313" key="1">
    <source>
        <dbReference type="EMBL" id="OAS85101.1"/>
    </source>
</evidence>
<evidence type="ECO:0008006" key="3">
    <source>
        <dbReference type="Google" id="ProtNLM"/>
    </source>
</evidence>
<protein>
    <recommendedName>
        <fullName evidence="3">DUF4926 domain-containing protein</fullName>
    </recommendedName>
</protein>
<gene>
    <name evidence="1" type="ORF">A6K24_06210</name>
</gene>
<dbReference type="Pfam" id="PF16277">
    <property type="entry name" value="DUF4926"/>
    <property type="match status" value="1"/>
</dbReference>
<sequence>MKQYDVVRIIKDDPNNEFTKGQVGTILEVYEDNNYEVEISDKDEITLFLGAISGDYLQQKRWNNIENIRTIFTK</sequence>
<dbReference type="EMBL" id="LWSG01000023">
    <property type="protein sequence ID" value="OAS85101.1"/>
    <property type="molecule type" value="Genomic_DNA"/>
</dbReference>
<dbReference type="InterPro" id="IPR032568">
    <property type="entry name" value="DUF4926"/>
</dbReference>
<accession>A0A179SUA5</accession>
<dbReference type="STRING" id="152268.A6K24_06210"/>
<proteinExistence type="predicted"/>
<evidence type="ECO:0000313" key="2">
    <source>
        <dbReference type="Proteomes" id="UP000078534"/>
    </source>
</evidence>
<keyword evidence="2" id="KW-1185">Reference proteome</keyword>
<reference evidence="2" key="1">
    <citation type="submission" date="2016-04" db="EMBL/GenBank/DDBJ databases">
        <authorList>
            <person name="Lyu Z."/>
            <person name="Lyu W."/>
        </authorList>
    </citation>
    <scope>NUCLEOTIDE SEQUENCE [LARGE SCALE GENOMIC DNA]</scope>
    <source>
        <strain evidence="2">C44</strain>
    </source>
</reference>
<dbReference type="AlphaFoldDB" id="A0A179SUA5"/>
<comment type="caution">
    <text evidence="1">The sequence shown here is derived from an EMBL/GenBank/DDBJ whole genome shotgun (WGS) entry which is preliminary data.</text>
</comment>
<organism evidence="1 2">
    <name type="scientific">Metabacillus litoralis</name>
    <dbReference type="NCBI Taxonomy" id="152268"/>
    <lineage>
        <taxon>Bacteria</taxon>
        <taxon>Bacillati</taxon>
        <taxon>Bacillota</taxon>
        <taxon>Bacilli</taxon>
        <taxon>Bacillales</taxon>
        <taxon>Bacillaceae</taxon>
        <taxon>Metabacillus</taxon>
    </lineage>
</organism>
<name>A0A179SUA5_9BACI</name>
<dbReference type="RefSeq" id="WP_066334958.1">
    <property type="nucleotide sequence ID" value="NZ_LWSG01000023.1"/>
</dbReference>
<dbReference type="Proteomes" id="UP000078534">
    <property type="component" value="Unassembled WGS sequence"/>
</dbReference>